<evidence type="ECO:0000256" key="2">
    <source>
        <dbReference type="ARBA" id="ARBA00010983"/>
    </source>
</evidence>
<dbReference type="InterPro" id="IPR013320">
    <property type="entry name" value="ConA-like_dom_sf"/>
</dbReference>
<reference evidence="13 14" key="1">
    <citation type="submission" date="2025-04" db="UniProtKB">
        <authorList>
            <consortium name="RefSeq"/>
        </authorList>
    </citation>
    <scope>IDENTIFICATION</scope>
</reference>
<evidence type="ECO:0000256" key="5">
    <source>
        <dbReference type="ARBA" id="ARBA00022989"/>
    </source>
</evidence>
<dbReference type="PROSITE" id="PS00805">
    <property type="entry name" value="CALRETICULIN_REPEAT"/>
    <property type="match status" value="1"/>
</dbReference>
<keyword evidence="12" id="KW-1185">Reference proteome</keyword>
<dbReference type="KEGG" id="goe:100898331"/>
<dbReference type="Gene3D" id="2.10.250.10">
    <property type="entry name" value="Calreticulin/calnexin, P domain"/>
    <property type="match status" value="1"/>
</dbReference>
<evidence type="ECO:0000256" key="3">
    <source>
        <dbReference type="ARBA" id="ARBA00022692"/>
    </source>
</evidence>
<dbReference type="Proteomes" id="UP000694867">
    <property type="component" value="Unplaced"/>
</dbReference>
<dbReference type="PRINTS" id="PR00626">
    <property type="entry name" value="CALRETICULIN"/>
</dbReference>
<evidence type="ECO:0000313" key="14">
    <source>
        <dbReference type="RefSeq" id="XP_028968302.1"/>
    </source>
</evidence>
<dbReference type="GO" id="GO:0051082">
    <property type="term" value="F:unfolded protein binding"/>
    <property type="evidence" value="ECO:0007669"/>
    <property type="project" value="InterPro"/>
</dbReference>
<dbReference type="InterPro" id="IPR018124">
    <property type="entry name" value="Calret/calnex_CS"/>
</dbReference>
<dbReference type="FunFam" id="2.10.250.10:FF:000001">
    <property type="entry name" value="Calnexin homolog"/>
    <property type="match status" value="1"/>
</dbReference>
<dbReference type="PANTHER" id="PTHR11073:SF1">
    <property type="entry name" value="CALNEXIN 14D-RELATED"/>
    <property type="match status" value="1"/>
</dbReference>
<accession>A0AAJ6QX96</accession>
<feature type="transmembrane region" description="Helical" evidence="10">
    <location>
        <begin position="459"/>
        <end position="481"/>
    </location>
</feature>
<evidence type="ECO:0000256" key="1">
    <source>
        <dbReference type="ARBA" id="ARBA00004115"/>
    </source>
</evidence>
<keyword evidence="6 10" id="KW-0472">Membrane</keyword>
<dbReference type="InterPro" id="IPR009033">
    <property type="entry name" value="Calreticulin/calnexin_P_dom_sf"/>
</dbReference>
<feature type="region of interest" description="Disordered" evidence="11">
    <location>
        <begin position="484"/>
        <end position="589"/>
    </location>
</feature>
<protein>
    <submittedName>
        <fullName evidence="13 14">Calnexin</fullName>
    </submittedName>
</protein>
<evidence type="ECO:0000256" key="4">
    <source>
        <dbReference type="ARBA" id="ARBA00022824"/>
    </source>
</evidence>
<keyword evidence="4 10" id="KW-0256">Endoplasmic reticulum</keyword>
<proteinExistence type="inferred from homology"/>
<dbReference type="PROSITE" id="PS00804">
    <property type="entry name" value="CALRETICULIN_2"/>
    <property type="match status" value="1"/>
</dbReference>
<feature type="compositionally biased region" description="Basic and acidic residues" evidence="11">
    <location>
        <begin position="304"/>
        <end position="318"/>
    </location>
</feature>
<comment type="function">
    <text evidence="8">Calcium-binding protein that interacts with newly synthesized monoglucosylated glycoproteins in the endoplasmic reticulum. It may act in assisting protein assembly and/or in the retention within the ER of unassembled protein subunits. It seems to play a major role in the quality control apparatus of the ER by the retention of incorrectly folded proteins. Required for embryogenesis and larval development under heat and ER stress conditions. May be important for germ cell development. Involved in neuronal necrotic cell death.</text>
</comment>
<keyword evidence="5 10" id="KW-1133">Transmembrane helix</keyword>
<evidence type="ECO:0000256" key="11">
    <source>
        <dbReference type="SAM" id="MobiDB-lite"/>
    </source>
</evidence>
<evidence type="ECO:0000256" key="9">
    <source>
        <dbReference type="PIRSR" id="PIRSR601580-3"/>
    </source>
</evidence>
<dbReference type="Gene3D" id="2.60.120.200">
    <property type="match status" value="1"/>
</dbReference>
<dbReference type="GeneID" id="100898331"/>
<feature type="region of interest" description="Disordered" evidence="11">
    <location>
        <begin position="240"/>
        <end position="323"/>
    </location>
</feature>
<name>A0AAJ6QX96_9ACAR</name>
<dbReference type="GO" id="GO:0036503">
    <property type="term" value="P:ERAD pathway"/>
    <property type="evidence" value="ECO:0007669"/>
    <property type="project" value="TreeGrafter"/>
</dbReference>
<dbReference type="FunFam" id="2.60.120.200:FF:000011">
    <property type="entry name" value="Probable calnexin"/>
    <property type="match status" value="1"/>
</dbReference>
<feature type="compositionally biased region" description="Acidic residues" evidence="11">
    <location>
        <begin position="529"/>
        <end position="565"/>
    </location>
</feature>
<dbReference type="PANTHER" id="PTHR11073">
    <property type="entry name" value="CALRETICULIN AND CALNEXIN"/>
    <property type="match status" value="1"/>
</dbReference>
<feature type="disulfide bond" evidence="9">
    <location>
        <begin position="127"/>
        <end position="165"/>
    </location>
</feature>
<dbReference type="GO" id="GO:0005789">
    <property type="term" value="C:endoplasmic reticulum membrane"/>
    <property type="evidence" value="ECO:0007669"/>
    <property type="project" value="UniProtKB-SubCell"/>
</dbReference>
<comment type="similarity">
    <text evidence="2 10">Belongs to the calreticulin family.</text>
</comment>
<dbReference type="GO" id="GO:0005509">
    <property type="term" value="F:calcium ion binding"/>
    <property type="evidence" value="ECO:0007669"/>
    <property type="project" value="InterPro"/>
</dbReference>
<evidence type="ECO:0000256" key="8">
    <source>
        <dbReference type="ARBA" id="ARBA00053392"/>
    </source>
</evidence>
<dbReference type="GO" id="GO:0006457">
    <property type="term" value="P:protein folding"/>
    <property type="evidence" value="ECO:0007669"/>
    <property type="project" value="InterPro"/>
</dbReference>
<keyword evidence="7 10" id="KW-0143">Chaperone</keyword>
<feature type="signal peptide" evidence="10">
    <location>
        <begin position="1"/>
        <end position="16"/>
    </location>
</feature>
<feature type="compositionally biased region" description="Basic and acidic residues" evidence="11">
    <location>
        <begin position="267"/>
        <end position="280"/>
    </location>
</feature>
<dbReference type="InterPro" id="IPR001580">
    <property type="entry name" value="Calret/calnex"/>
</dbReference>
<dbReference type="SUPFAM" id="SSF63887">
    <property type="entry name" value="P-domain of calnexin/calreticulin"/>
    <property type="match status" value="1"/>
</dbReference>
<dbReference type="RefSeq" id="XP_003746903.1">
    <property type="nucleotide sequence ID" value="XM_003746855.2"/>
</dbReference>
<evidence type="ECO:0000256" key="6">
    <source>
        <dbReference type="ARBA" id="ARBA00023136"/>
    </source>
</evidence>
<organism evidence="12 13">
    <name type="scientific">Galendromus occidentalis</name>
    <name type="common">western predatory mite</name>
    <dbReference type="NCBI Taxonomy" id="34638"/>
    <lineage>
        <taxon>Eukaryota</taxon>
        <taxon>Metazoa</taxon>
        <taxon>Ecdysozoa</taxon>
        <taxon>Arthropoda</taxon>
        <taxon>Chelicerata</taxon>
        <taxon>Arachnida</taxon>
        <taxon>Acari</taxon>
        <taxon>Parasitiformes</taxon>
        <taxon>Mesostigmata</taxon>
        <taxon>Gamasina</taxon>
        <taxon>Phytoseioidea</taxon>
        <taxon>Phytoseiidae</taxon>
        <taxon>Typhlodrominae</taxon>
        <taxon>Galendromus</taxon>
    </lineage>
</organism>
<dbReference type="AlphaFoldDB" id="A0AAJ6QX96"/>
<gene>
    <name evidence="13 14" type="primary">LOC100898331</name>
</gene>
<evidence type="ECO:0000313" key="12">
    <source>
        <dbReference type="Proteomes" id="UP000694867"/>
    </source>
</evidence>
<evidence type="ECO:0000256" key="10">
    <source>
        <dbReference type="RuleBase" id="RU362126"/>
    </source>
</evidence>
<keyword evidence="3 10" id="KW-0812">Transmembrane</keyword>
<dbReference type="RefSeq" id="XP_028968302.1">
    <property type="nucleotide sequence ID" value="XM_029112469.1"/>
</dbReference>
<sequence length="589" mass="67546">MVKWWFWLFAASWASAQSSEEYQYKSPIPAGHAFLAEHFDAPQNFEERWIRSEARKEDVEEDIAKYDGQFEVEAPSDENHLKGDLGMVLKTKARHYAISAQLSRPFLFDHRPLVVQYEVQFQNGMECGGAYLKLLSQPKSGSVSDMQKSFNDMTRYSIMFGPDKCGTQQKLQLIFQHKNPKTGTFEEKHWKKILSAGGAMNGKFMDVFTDKKSHQYTLFFNPDNTFEILIDGRSEATGNLFDDFDPPVNPPKMIPDMSDEKPEDWDEREHIPDPEATKPDDWDEDEPKEIEDPNAEKPIGWLDDEPRLIPDPEAKQPTDWDEDMDGVWEAPLVDNEKCRDVGCGEWRPKMIPNPKYKGKWKAPMVDNPAYKGKWTHRMIQNPNYFEDLHPFRLEPVVAVGFELWSMSDGILFDNILVTDDKAVATQWSEDGFHTKRRMLDKSGPSWFTQFVEISTAYPWLWGIYVIGIGVPAAFLISYCCMSKSPSPEDEYARRKKSDLEGDEGTEQGLVDLMEADEEHEDGKERAADDVEGDVEGNVEGNVEEPGEDEEAVEEPDEDGEEDVAEEDKPREQGAGEAPKILRRRKARKD</sequence>
<dbReference type="Pfam" id="PF00262">
    <property type="entry name" value="Calreticulin"/>
    <property type="match status" value="1"/>
</dbReference>
<feature type="compositionally biased region" description="Basic residues" evidence="11">
    <location>
        <begin position="580"/>
        <end position="589"/>
    </location>
</feature>
<evidence type="ECO:0000313" key="13">
    <source>
        <dbReference type="RefSeq" id="XP_003746903.1"/>
    </source>
</evidence>
<evidence type="ECO:0000256" key="7">
    <source>
        <dbReference type="ARBA" id="ARBA00023186"/>
    </source>
</evidence>
<keyword evidence="10" id="KW-0732">Signal</keyword>
<feature type="chain" id="PRO_5044522420" evidence="10">
    <location>
        <begin position="17"/>
        <end position="589"/>
    </location>
</feature>
<comment type="subcellular location">
    <subcellularLocation>
        <location evidence="1">Endoplasmic reticulum membrane</location>
        <topology evidence="1">Single-pass type I membrane protein</topology>
    </subcellularLocation>
</comment>
<dbReference type="SUPFAM" id="SSF49899">
    <property type="entry name" value="Concanavalin A-like lectins/glucanases"/>
    <property type="match status" value="1"/>
</dbReference>
<keyword evidence="9" id="KW-1015">Disulfide bond</keyword>